<keyword evidence="8" id="KW-1185">Reference proteome</keyword>
<dbReference type="RefSeq" id="XP_004992313.1">
    <property type="nucleotide sequence ID" value="XM_004992256.1"/>
</dbReference>
<feature type="compositionally biased region" description="Basic and acidic residues" evidence="5">
    <location>
        <begin position="50"/>
        <end position="64"/>
    </location>
</feature>
<evidence type="ECO:0000256" key="6">
    <source>
        <dbReference type="SAM" id="Phobius"/>
    </source>
</evidence>
<feature type="transmembrane region" description="Helical" evidence="6">
    <location>
        <begin position="347"/>
        <end position="376"/>
    </location>
</feature>
<dbReference type="FunCoup" id="F2UF60">
    <property type="interactions" value="596"/>
</dbReference>
<feature type="transmembrane region" description="Helical" evidence="6">
    <location>
        <begin position="396"/>
        <end position="416"/>
    </location>
</feature>
<dbReference type="STRING" id="946362.F2UF60"/>
<feature type="transmembrane region" description="Helical" evidence="6">
    <location>
        <begin position="144"/>
        <end position="168"/>
    </location>
</feature>
<dbReference type="PIRSF" id="PIRSF006060">
    <property type="entry name" value="AA_transporter"/>
    <property type="match status" value="1"/>
</dbReference>
<dbReference type="Pfam" id="PF13520">
    <property type="entry name" value="AA_permease_2"/>
    <property type="match status" value="1"/>
</dbReference>
<comment type="subcellular location">
    <subcellularLocation>
        <location evidence="1">Membrane</location>
        <topology evidence="1">Multi-pass membrane protein</topology>
    </subcellularLocation>
</comment>
<dbReference type="GO" id="GO:0015179">
    <property type="term" value="F:L-amino acid transmembrane transporter activity"/>
    <property type="evidence" value="ECO:0007669"/>
    <property type="project" value="TreeGrafter"/>
</dbReference>
<dbReference type="Gene3D" id="1.20.1740.10">
    <property type="entry name" value="Amino acid/polyamine transporter I"/>
    <property type="match status" value="1"/>
</dbReference>
<dbReference type="InParanoid" id="F2UF60"/>
<evidence type="ECO:0000256" key="4">
    <source>
        <dbReference type="ARBA" id="ARBA00023136"/>
    </source>
</evidence>
<dbReference type="OrthoDB" id="5982228at2759"/>
<evidence type="ECO:0000313" key="8">
    <source>
        <dbReference type="Proteomes" id="UP000007799"/>
    </source>
</evidence>
<evidence type="ECO:0000256" key="1">
    <source>
        <dbReference type="ARBA" id="ARBA00004141"/>
    </source>
</evidence>
<feature type="transmembrane region" description="Helical" evidence="6">
    <location>
        <begin position="476"/>
        <end position="498"/>
    </location>
</feature>
<dbReference type="eggNOG" id="KOG1287">
    <property type="taxonomic scope" value="Eukaryota"/>
</dbReference>
<dbReference type="PANTHER" id="PTHR11785:SF512">
    <property type="entry name" value="SOBREMESA, ISOFORM B"/>
    <property type="match status" value="1"/>
</dbReference>
<accession>F2UF60</accession>
<dbReference type="Proteomes" id="UP000007799">
    <property type="component" value="Unassembled WGS sequence"/>
</dbReference>
<dbReference type="InterPro" id="IPR050598">
    <property type="entry name" value="AminoAcid_Transporter"/>
</dbReference>
<feature type="transmembrane region" description="Helical" evidence="6">
    <location>
        <begin position="510"/>
        <end position="532"/>
    </location>
</feature>
<dbReference type="KEGG" id="sre:PTSG_06913"/>
<feature type="transmembrane region" description="Helical" evidence="6">
    <location>
        <begin position="265"/>
        <end position="283"/>
    </location>
</feature>
<name>F2UF60_SALR5</name>
<feature type="region of interest" description="Disordered" evidence="5">
    <location>
        <begin position="40"/>
        <end position="92"/>
    </location>
</feature>
<evidence type="ECO:0000256" key="5">
    <source>
        <dbReference type="SAM" id="MobiDB-lite"/>
    </source>
</evidence>
<feature type="transmembrane region" description="Helical" evidence="6">
    <location>
        <begin position="232"/>
        <end position="253"/>
    </location>
</feature>
<dbReference type="PANTHER" id="PTHR11785">
    <property type="entry name" value="AMINO ACID TRANSPORTER"/>
    <property type="match status" value="1"/>
</dbReference>
<evidence type="ECO:0000313" key="7">
    <source>
        <dbReference type="EMBL" id="EGD75260.1"/>
    </source>
</evidence>
<evidence type="ECO:0000256" key="3">
    <source>
        <dbReference type="ARBA" id="ARBA00022989"/>
    </source>
</evidence>
<dbReference type="EMBL" id="GL832971">
    <property type="protein sequence ID" value="EGD75260.1"/>
    <property type="molecule type" value="Genomic_DNA"/>
</dbReference>
<gene>
    <name evidence="7" type="ORF">PTSG_06913</name>
</gene>
<feature type="transmembrane region" description="Helical" evidence="6">
    <location>
        <begin position="538"/>
        <end position="554"/>
    </location>
</feature>
<feature type="transmembrane region" description="Helical" evidence="6">
    <location>
        <begin position="189"/>
        <end position="212"/>
    </location>
</feature>
<keyword evidence="3 6" id="KW-1133">Transmembrane helix</keyword>
<proteinExistence type="predicted"/>
<dbReference type="InterPro" id="IPR002293">
    <property type="entry name" value="AA/rel_permease1"/>
</dbReference>
<feature type="transmembrane region" description="Helical" evidence="6">
    <location>
        <begin position="112"/>
        <end position="132"/>
    </location>
</feature>
<reference evidence="7" key="1">
    <citation type="submission" date="2009-08" db="EMBL/GenBank/DDBJ databases">
        <title>Annotation of Salpingoeca rosetta.</title>
        <authorList>
            <consortium name="The Broad Institute Genome Sequencing Platform"/>
            <person name="Russ C."/>
            <person name="Cuomo C."/>
            <person name="Burger G."/>
            <person name="Gray M.W."/>
            <person name="Holland P.W.H."/>
            <person name="King N."/>
            <person name="Lang F.B.F."/>
            <person name="Roger A.J."/>
            <person name="Ruiz-Trillo I."/>
            <person name="Young S.K."/>
            <person name="Zeng Q."/>
            <person name="Gargeya S."/>
            <person name="Alvarado L."/>
            <person name="Berlin A."/>
            <person name="Chapman S.B."/>
            <person name="Chen Z."/>
            <person name="Freedman E."/>
            <person name="Gellesch M."/>
            <person name="Goldberg J."/>
            <person name="Griggs A."/>
            <person name="Gujja S."/>
            <person name="Heilman E."/>
            <person name="Heiman D."/>
            <person name="Howarth C."/>
            <person name="Mehta T."/>
            <person name="Neiman D."/>
            <person name="Pearson M."/>
            <person name="Roberts A."/>
            <person name="Saif S."/>
            <person name="Shea T."/>
            <person name="Shenoy N."/>
            <person name="Sisk P."/>
            <person name="Stolte C."/>
            <person name="Sykes S."/>
            <person name="White J."/>
            <person name="Yandava C."/>
            <person name="Haas B."/>
            <person name="Nusbaum C."/>
            <person name="Birren B."/>
        </authorList>
    </citation>
    <scope>NUCLEOTIDE SEQUENCE [LARGE SCALE GENOMIC DNA]</scope>
    <source>
        <strain evidence="7">ATCC 50818</strain>
    </source>
</reference>
<dbReference type="GeneID" id="16072872"/>
<keyword evidence="2 6" id="KW-0812">Transmembrane</keyword>
<evidence type="ECO:0000256" key="2">
    <source>
        <dbReference type="ARBA" id="ARBA00022692"/>
    </source>
</evidence>
<protein>
    <submittedName>
        <fullName evidence="7">Solute carrier family 7</fullName>
    </submittedName>
</protein>
<dbReference type="GO" id="GO:0016020">
    <property type="term" value="C:membrane"/>
    <property type="evidence" value="ECO:0007669"/>
    <property type="project" value="UniProtKB-SubCell"/>
</dbReference>
<feature type="transmembrane region" description="Helical" evidence="6">
    <location>
        <begin position="303"/>
        <end position="322"/>
    </location>
</feature>
<dbReference type="OMA" id="TYWVISF"/>
<organism evidence="8">
    <name type="scientific">Salpingoeca rosetta (strain ATCC 50818 / BSB-021)</name>
    <dbReference type="NCBI Taxonomy" id="946362"/>
    <lineage>
        <taxon>Eukaryota</taxon>
        <taxon>Choanoflagellata</taxon>
        <taxon>Craspedida</taxon>
        <taxon>Salpingoecidae</taxon>
        <taxon>Salpingoeca</taxon>
    </lineage>
</organism>
<keyword evidence="4 6" id="KW-0472">Membrane</keyword>
<sequence>MASPEREGFFEDTSDRVALLENADITAGYFVDKERANGGDSAAAIAHSSSAEDKMVQRRDHDDASPAAFNGSNELGDMTEPLTLDDSKGTDKEQAIEPFDEIDQSAAIPKTLTMWNGVSFIVGTMIGSGIFASPGSVLLQSKSVGVSLLAWVLSGIVALIGSACYAELGTVVPESGGEYVYINAGLNRFLAFLFSWASCMITRPGSQAIMILVSGEYLVRPFYTGGREPPVWVPKAAAIVLNTLIVLINSVSVKAATRLQSYSTALKVLVLVVISIVGLVFLARDASKDGTPAHDNLSNGFKSTSGTVTAGAFGLSVINGLWSYDGWNNLNYITAEMKKPARDLPRALFIGMPLVIVIYLFVNVAYFAVLPLASIVDFENNTPNESFAADFASATMGAAGLVVIPLCIALSAFGAANGSAFTGARLVRESAVDGHFPAVFGNLWSLSAGSRAPVPALLSQYVLSSIMILTGNFDALVAYFSAAAWFFYFLAVLSLLRLRRIRKSAPRPFSVPLVVPIVFLVIAFFLVLSLIIQAPTDSLISLAFILSGVPYYYLQPRVIKWFRHRRKHKYTTVNIAPADLHEL</sequence>
<dbReference type="AlphaFoldDB" id="F2UF60"/>